<evidence type="ECO:0000256" key="4">
    <source>
        <dbReference type="ARBA" id="ARBA00023125"/>
    </source>
</evidence>
<dbReference type="GO" id="GO:0003677">
    <property type="term" value="F:DNA binding"/>
    <property type="evidence" value="ECO:0007669"/>
    <property type="project" value="UniProtKB-KW"/>
</dbReference>
<dbReference type="CDD" id="cd07377">
    <property type="entry name" value="WHTH_GntR"/>
    <property type="match status" value="1"/>
</dbReference>
<dbReference type="InterPro" id="IPR015421">
    <property type="entry name" value="PyrdxlP-dep_Trfase_major"/>
</dbReference>
<dbReference type="PROSITE" id="PS50949">
    <property type="entry name" value="HTH_GNTR"/>
    <property type="match status" value="1"/>
</dbReference>
<name>A0A7W5FS13_9BURK</name>
<dbReference type="Gene3D" id="1.10.10.10">
    <property type="entry name" value="Winged helix-like DNA-binding domain superfamily/Winged helix DNA-binding domain"/>
    <property type="match status" value="1"/>
</dbReference>
<dbReference type="Pfam" id="PF00392">
    <property type="entry name" value="GntR"/>
    <property type="match status" value="1"/>
</dbReference>
<organism evidence="8 9">
    <name type="scientific">Pseudoduganella violacea</name>
    <dbReference type="NCBI Taxonomy" id="1715466"/>
    <lineage>
        <taxon>Bacteria</taxon>
        <taxon>Pseudomonadati</taxon>
        <taxon>Pseudomonadota</taxon>
        <taxon>Betaproteobacteria</taxon>
        <taxon>Burkholderiales</taxon>
        <taxon>Oxalobacteraceae</taxon>
        <taxon>Telluria group</taxon>
        <taxon>Pseudoduganella</taxon>
    </lineage>
</organism>
<sequence>MLTQTGALTAGQELPTVRDLAATLGVNRNTVSMAYKRLAAAGIAATQGRLGTVIRSQSGPGEQEGALPGSPLADLGSGNPNAAWLPDIGAALVRKPYRARLYGEPPVDPELEAAARHWLAKDCPEHLDINLTHGSVDAIERLLAAHLVAGDKVAVEDPCFISSVNALRAAGLQTVGVAIDAQGMQDEALEEALTQGAQAVIITPRAHNPSGCSLSTARARKLRAVLAKHPHVLVIVDDHFSLLSVTAYQDVIPPAAHRWALIRSVSKMFGPDLRLAFVASDAQTSQRLRLRLAPGTNWVSHLLQDAVAACLSSPEVSEQIAHARDGYARHRGIMAQALARQGIAVASPADGLNLWLPLQQSSQALVLALAQHGWLVRGGESFGLQTPAHGLRITISTITEEKAQAFARLLRQVLDQHQFFQSSGKA</sequence>
<evidence type="ECO:0000256" key="5">
    <source>
        <dbReference type="ARBA" id="ARBA00023163"/>
    </source>
</evidence>
<dbReference type="GO" id="GO:0003700">
    <property type="term" value="F:DNA-binding transcription factor activity"/>
    <property type="evidence" value="ECO:0007669"/>
    <property type="project" value="InterPro"/>
</dbReference>
<dbReference type="InterPro" id="IPR036390">
    <property type="entry name" value="WH_DNA-bd_sf"/>
</dbReference>
<keyword evidence="4 8" id="KW-0238">DNA-binding</keyword>
<dbReference type="PANTHER" id="PTHR46577:SF1">
    <property type="entry name" value="HTH-TYPE TRANSCRIPTIONAL REGULATORY PROTEIN GABR"/>
    <property type="match status" value="1"/>
</dbReference>
<gene>
    <name evidence="8" type="ORF">FHS03_000323</name>
</gene>
<dbReference type="PANTHER" id="PTHR46577">
    <property type="entry name" value="HTH-TYPE TRANSCRIPTIONAL REGULATORY PROTEIN GABR"/>
    <property type="match status" value="1"/>
</dbReference>
<feature type="domain" description="HTH gntR-type" evidence="7">
    <location>
        <begin position="1"/>
        <end position="57"/>
    </location>
</feature>
<dbReference type="InterPro" id="IPR051446">
    <property type="entry name" value="HTH_trans_reg/aminotransferase"/>
</dbReference>
<comment type="caution">
    <text evidence="8">The sequence shown here is derived from an EMBL/GenBank/DDBJ whole genome shotgun (WGS) entry which is preliminary data.</text>
</comment>
<dbReference type="GO" id="GO:0030170">
    <property type="term" value="F:pyridoxal phosphate binding"/>
    <property type="evidence" value="ECO:0007669"/>
    <property type="project" value="InterPro"/>
</dbReference>
<dbReference type="InterPro" id="IPR036388">
    <property type="entry name" value="WH-like_DNA-bd_sf"/>
</dbReference>
<evidence type="ECO:0000313" key="8">
    <source>
        <dbReference type="EMBL" id="MBB3117304.1"/>
    </source>
</evidence>
<dbReference type="Pfam" id="PF00155">
    <property type="entry name" value="Aminotran_1_2"/>
    <property type="match status" value="1"/>
</dbReference>
<dbReference type="Proteomes" id="UP000541535">
    <property type="component" value="Unassembled WGS sequence"/>
</dbReference>
<feature type="region of interest" description="Disordered" evidence="6">
    <location>
        <begin position="54"/>
        <end position="73"/>
    </location>
</feature>
<evidence type="ECO:0000259" key="7">
    <source>
        <dbReference type="PROSITE" id="PS50949"/>
    </source>
</evidence>
<dbReference type="AlphaFoldDB" id="A0A7W5FS13"/>
<dbReference type="Gene3D" id="3.40.640.10">
    <property type="entry name" value="Type I PLP-dependent aspartate aminotransferase-like (Major domain)"/>
    <property type="match status" value="1"/>
</dbReference>
<dbReference type="InterPro" id="IPR015424">
    <property type="entry name" value="PyrdxlP-dep_Trfase"/>
</dbReference>
<evidence type="ECO:0000256" key="6">
    <source>
        <dbReference type="SAM" id="MobiDB-lite"/>
    </source>
</evidence>
<evidence type="ECO:0000256" key="3">
    <source>
        <dbReference type="ARBA" id="ARBA00023015"/>
    </source>
</evidence>
<dbReference type="CDD" id="cd00609">
    <property type="entry name" value="AAT_like"/>
    <property type="match status" value="1"/>
</dbReference>
<evidence type="ECO:0000256" key="1">
    <source>
        <dbReference type="ARBA" id="ARBA00005384"/>
    </source>
</evidence>
<protein>
    <submittedName>
        <fullName evidence="8">DNA-binding transcriptional MocR family regulator</fullName>
    </submittedName>
</protein>
<dbReference type="SUPFAM" id="SSF53383">
    <property type="entry name" value="PLP-dependent transferases"/>
    <property type="match status" value="1"/>
</dbReference>
<dbReference type="NCBIfam" id="NF012025">
    <property type="entry name" value="PRK15481.1"/>
    <property type="match status" value="1"/>
</dbReference>
<evidence type="ECO:0000313" key="9">
    <source>
        <dbReference type="Proteomes" id="UP000541535"/>
    </source>
</evidence>
<keyword evidence="9" id="KW-1185">Reference proteome</keyword>
<dbReference type="EMBL" id="JACHXD010000001">
    <property type="protein sequence ID" value="MBB3117304.1"/>
    <property type="molecule type" value="Genomic_DNA"/>
</dbReference>
<proteinExistence type="inferred from homology"/>
<dbReference type="SMART" id="SM00345">
    <property type="entry name" value="HTH_GNTR"/>
    <property type="match status" value="1"/>
</dbReference>
<keyword evidence="3" id="KW-0805">Transcription regulation</keyword>
<dbReference type="InterPro" id="IPR000524">
    <property type="entry name" value="Tscrpt_reg_HTH_GntR"/>
</dbReference>
<comment type="similarity">
    <text evidence="1">In the C-terminal section; belongs to the class-I pyridoxal-phosphate-dependent aminotransferase family.</text>
</comment>
<dbReference type="PRINTS" id="PR00035">
    <property type="entry name" value="HTHGNTR"/>
</dbReference>
<keyword evidence="5" id="KW-0804">Transcription</keyword>
<accession>A0A7W5FS13</accession>
<dbReference type="SUPFAM" id="SSF46785">
    <property type="entry name" value="Winged helix' DNA-binding domain"/>
    <property type="match status" value="1"/>
</dbReference>
<reference evidence="8 9" key="1">
    <citation type="submission" date="2020-08" db="EMBL/GenBank/DDBJ databases">
        <title>Genomic Encyclopedia of Type Strains, Phase III (KMG-III): the genomes of soil and plant-associated and newly described type strains.</title>
        <authorList>
            <person name="Whitman W."/>
        </authorList>
    </citation>
    <scope>NUCLEOTIDE SEQUENCE [LARGE SCALE GENOMIC DNA]</scope>
    <source>
        <strain evidence="8 9">CECT 8897</strain>
    </source>
</reference>
<dbReference type="InterPro" id="IPR004839">
    <property type="entry name" value="Aminotransferase_I/II_large"/>
</dbReference>
<keyword evidence="2" id="KW-0663">Pyridoxal phosphate</keyword>
<evidence type="ECO:0000256" key="2">
    <source>
        <dbReference type="ARBA" id="ARBA00022898"/>
    </source>
</evidence>